<feature type="domain" description="Reverse transcriptase" evidence="9">
    <location>
        <begin position="261"/>
        <end position="445"/>
    </location>
</feature>
<dbReference type="InterPro" id="IPR036397">
    <property type="entry name" value="RNaseH_sf"/>
</dbReference>
<dbReference type="GO" id="GO:0042575">
    <property type="term" value="C:DNA polymerase complex"/>
    <property type="evidence" value="ECO:0007669"/>
    <property type="project" value="UniProtKB-ARBA"/>
</dbReference>
<dbReference type="GO" id="GO:0003676">
    <property type="term" value="F:nucleic acid binding"/>
    <property type="evidence" value="ECO:0007669"/>
    <property type="project" value="InterPro"/>
</dbReference>
<proteinExistence type="predicted"/>
<dbReference type="FunFam" id="3.10.20.370:FF:000001">
    <property type="entry name" value="Retrovirus-related Pol polyprotein from transposon 17.6-like protein"/>
    <property type="match status" value="1"/>
</dbReference>
<dbReference type="SUPFAM" id="SSF53098">
    <property type="entry name" value="Ribonuclease H-like"/>
    <property type="match status" value="1"/>
</dbReference>
<keyword evidence="6" id="KW-0695">RNA-directed DNA polymerase</keyword>
<dbReference type="GO" id="GO:0015074">
    <property type="term" value="P:DNA integration"/>
    <property type="evidence" value="ECO:0007669"/>
    <property type="project" value="InterPro"/>
</dbReference>
<feature type="compositionally biased region" description="Basic and acidic residues" evidence="8">
    <location>
        <begin position="977"/>
        <end position="993"/>
    </location>
</feature>
<dbReference type="Pfam" id="PF00665">
    <property type="entry name" value="rve"/>
    <property type="match status" value="1"/>
</dbReference>
<evidence type="ECO:0000256" key="2">
    <source>
        <dbReference type="ARBA" id="ARBA00022679"/>
    </source>
</evidence>
<protein>
    <recommendedName>
        <fullName evidence="1">RNA-directed DNA polymerase</fullName>
        <ecNumber evidence="1">2.7.7.49</ecNumber>
    </recommendedName>
</protein>
<dbReference type="EC" id="2.7.7.49" evidence="1"/>
<reference evidence="11" key="1">
    <citation type="journal article" date="2018" name="PLoS Negl. Trop. Dis.">
        <title>Sialome diversity of ticks revealed by RNAseq of single tick salivary glands.</title>
        <authorList>
            <person name="Perner J."/>
            <person name="Kropackova S."/>
            <person name="Kopacek P."/>
            <person name="Ribeiro J.M."/>
        </authorList>
    </citation>
    <scope>NUCLEOTIDE SEQUENCE</scope>
    <source>
        <strain evidence="11">Siblings of single egg batch collected in Ceske Budejovice</strain>
        <tissue evidence="11">Salivary glands</tissue>
    </source>
</reference>
<evidence type="ECO:0000256" key="6">
    <source>
        <dbReference type="ARBA" id="ARBA00022918"/>
    </source>
</evidence>
<keyword evidence="7" id="KW-0511">Multifunctional enzyme</keyword>
<evidence type="ECO:0000313" key="11">
    <source>
        <dbReference type="EMBL" id="JAR92330.1"/>
    </source>
</evidence>
<dbReference type="EMBL" id="GEGO01003074">
    <property type="protein sequence ID" value="JAR92330.1"/>
    <property type="molecule type" value="Transcribed_RNA"/>
</dbReference>
<dbReference type="PANTHER" id="PTHR37984:SF5">
    <property type="entry name" value="PROTEIN NYNRIN-LIKE"/>
    <property type="match status" value="1"/>
</dbReference>
<evidence type="ECO:0000256" key="4">
    <source>
        <dbReference type="ARBA" id="ARBA00022722"/>
    </source>
</evidence>
<dbReference type="PROSITE" id="PS50994">
    <property type="entry name" value="INTEGRASE"/>
    <property type="match status" value="1"/>
</dbReference>
<dbReference type="InterPro" id="IPR043502">
    <property type="entry name" value="DNA/RNA_pol_sf"/>
</dbReference>
<dbReference type="CDD" id="cd01647">
    <property type="entry name" value="RT_LTR"/>
    <property type="match status" value="1"/>
</dbReference>
<keyword evidence="5" id="KW-0255">Endonuclease</keyword>
<dbReference type="CDD" id="cd00303">
    <property type="entry name" value="retropepsin_like"/>
    <property type="match status" value="1"/>
</dbReference>
<dbReference type="InterPro" id="IPR021109">
    <property type="entry name" value="Peptidase_aspartic_dom_sf"/>
</dbReference>
<evidence type="ECO:0000256" key="8">
    <source>
        <dbReference type="SAM" id="MobiDB-lite"/>
    </source>
</evidence>
<keyword evidence="4" id="KW-0540">Nuclease</keyword>
<dbReference type="InterPro" id="IPR043128">
    <property type="entry name" value="Rev_trsase/Diguanyl_cyclase"/>
</dbReference>
<feature type="region of interest" description="Disordered" evidence="8">
    <location>
        <begin position="1076"/>
        <end position="1149"/>
    </location>
</feature>
<dbReference type="PANTHER" id="PTHR37984">
    <property type="entry name" value="PROTEIN CBG26694"/>
    <property type="match status" value="1"/>
</dbReference>
<keyword evidence="2" id="KW-0808">Transferase</keyword>
<feature type="domain" description="Integrase catalytic" evidence="10">
    <location>
        <begin position="785"/>
        <end position="941"/>
    </location>
</feature>
<dbReference type="AlphaFoldDB" id="A0A147BNG4"/>
<evidence type="ECO:0000256" key="1">
    <source>
        <dbReference type="ARBA" id="ARBA00012493"/>
    </source>
</evidence>
<dbReference type="SUPFAM" id="SSF50630">
    <property type="entry name" value="Acid proteases"/>
    <property type="match status" value="1"/>
</dbReference>
<organism evidence="11">
    <name type="scientific">Ixodes ricinus</name>
    <name type="common">Common tick</name>
    <name type="synonym">Acarus ricinus</name>
    <dbReference type="NCBI Taxonomy" id="34613"/>
    <lineage>
        <taxon>Eukaryota</taxon>
        <taxon>Metazoa</taxon>
        <taxon>Ecdysozoa</taxon>
        <taxon>Arthropoda</taxon>
        <taxon>Chelicerata</taxon>
        <taxon>Arachnida</taxon>
        <taxon>Acari</taxon>
        <taxon>Parasitiformes</taxon>
        <taxon>Ixodida</taxon>
        <taxon>Ixodoidea</taxon>
        <taxon>Ixodidae</taxon>
        <taxon>Ixodinae</taxon>
        <taxon>Ixodes</taxon>
    </lineage>
</organism>
<dbReference type="InterPro" id="IPR001584">
    <property type="entry name" value="Integrase_cat-core"/>
</dbReference>
<dbReference type="GO" id="GO:0003964">
    <property type="term" value="F:RNA-directed DNA polymerase activity"/>
    <property type="evidence" value="ECO:0007669"/>
    <property type="project" value="UniProtKB-KW"/>
</dbReference>
<accession>A0A147BNG4</accession>
<dbReference type="Gene3D" id="3.30.420.10">
    <property type="entry name" value="Ribonuclease H-like superfamily/Ribonuclease H"/>
    <property type="match status" value="1"/>
</dbReference>
<evidence type="ECO:0000256" key="3">
    <source>
        <dbReference type="ARBA" id="ARBA00022695"/>
    </source>
</evidence>
<dbReference type="Gene3D" id="1.10.340.70">
    <property type="match status" value="1"/>
</dbReference>
<dbReference type="InterPro" id="IPR012337">
    <property type="entry name" value="RNaseH-like_sf"/>
</dbReference>
<evidence type="ECO:0000259" key="10">
    <source>
        <dbReference type="PROSITE" id="PS50994"/>
    </source>
</evidence>
<sequence length="1149" mass="128075">CMIVPVTVAGVGPVDAFPDSGSKMSIISSHLVNHLNLLPWNKPPLVVVGGGSVTPIGSVCIRICVGAISGLVEAAVLPQNALPLILGEDWFCASQVELLVRPPLPSQLRHPGNNIIIDCQEKLLPRMANAVLLENSALSKSRMPCAPDGLQTSPIFPEEQPAWSPLGLTAMHITPCQERQTSAILPQPAVIGTQLLPDERNRVQAILERHTPLFATSDHDLGLYDKVEHTIDLVQGAQPYSRQPYRCTSDDRSFIEEQTAQLLQKGIIVPSIGPWGFPVVVVTRENKKRLCVNYIPLNKLTISVVQPLPIADDLMNDVAGCCLFASLDLKCAYWQIGLRKEDQDKTAFVTHQGAYKWTRMPFGLKNGPATFQRTMNNIFESLKPRHPKCGARVYLDDVLLFATSFAEFLDLLEEVLTLLLHSGLKVSLTKCKFGVESIRFLGFILSSQGKLPDPAKVEALNRIPTPQTPKAVLSWVQTAGFYRRFIKDFAKVTAPLQSIIRSGLFEWTPACESAFQKIRHSLTSAPILAYFDPAAPTTLATDASGVGLGAVLTQTQNGREVVIEYASRTLSTHEQPLHSNVWECIAVHWAITQKFRQYLIGLKFCLITDNWTVACLTSSLKPSRRFTGMLMDLTEFDFTVQHRPGRQNMVAEMLSRLSCATVTPTTALADMQREDNDCSVIRQELTSKGDANDEYLVLDDVLYRRLSADLSVIVVPAKMRQHVLELCHDGSGHMDLTRTLAKVECRYWWPRMSATVSQYVDSCLTCQLNNRPTTKSVGLMGSMPTTEQPFSIIAMDHVSMCSADTSKYILNVIDFATRYVVPAAVATTSASEVIRHLHEVFHVYGAPDHCLTDHGRAFESRQFLRFMDHHGVTLHYSVAYRAASNGLVERNNATLVAVLRKLCGAQSEAWERQLTKAAFAVNTAFNASLQFSPFELLYGYTPKLPRQRHRPVNTTSLEDRLLNLCATRSQASANAESARDSRRQRYDRAHREQQHFHPGQLVWLRRQEPVTTTCEKMASRFKGPYQILELKTPTTYVLQRVSYSDDGVSRTATDTKVAHASQIKPFHHQYVDETLLETSEESPPDSRDVLLEPDSQRVSPARPEDPQNDSHLTSADSIDPVAEDQTPLALARSERARKPPSWLRDFLSD</sequence>
<dbReference type="InterPro" id="IPR050951">
    <property type="entry name" value="Retrovirus_Pol_polyprotein"/>
</dbReference>
<evidence type="ECO:0000256" key="5">
    <source>
        <dbReference type="ARBA" id="ARBA00022759"/>
    </source>
</evidence>
<dbReference type="SUPFAM" id="SSF56672">
    <property type="entry name" value="DNA/RNA polymerases"/>
    <property type="match status" value="1"/>
</dbReference>
<dbReference type="InterPro" id="IPR000477">
    <property type="entry name" value="RT_dom"/>
</dbReference>
<dbReference type="Gene3D" id="3.10.10.10">
    <property type="entry name" value="HIV Type 1 Reverse Transcriptase, subunit A, domain 1"/>
    <property type="match status" value="1"/>
</dbReference>
<keyword evidence="3" id="KW-0548">Nucleotidyltransferase</keyword>
<dbReference type="Gene3D" id="3.30.70.270">
    <property type="match status" value="2"/>
</dbReference>
<dbReference type="Pfam" id="PF00078">
    <property type="entry name" value="RVT_1"/>
    <property type="match status" value="1"/>
</dbReference>
<name>A0A147BNG4_IXORI</name>
<dbReference type="PROSITE" id="PS50878">
    <property type="entry name" value="RT_POL"/>
    <property type="match status" value="1"/>
</dbReference>
<dbReference type="CDD" id="cd09274">
    <property type="entry name" value="RNase_HI_RT_Ty3"/>
    <property type="match status" value="1"/>
</dbReference>
<dbReference type="InterPro" id="IPR041588">
    <property type="entry name" value="Integrase_H2C2"/>
</dbReference>
<evidence type="ECO:0000256" key="7">
    <source>
        <dbReference type="ARBA" id="ARBA00023268"/>
    </source>
</evidence>
<dbReference type="GO" id="GO:0004519">
    <property type="term" value="F:endonuclease activity"/>
    <property type="evidence" value="ECO:0007669"/>
    <property type="project" value="UniProtKB-KW"/>
</dbReference>
<dbReference type="Pfam" id="PF17921">
    <property type="entry name" value="Integrase_H2C2"/>
    <property type="match status" value="1"/>
</dbReference>
<feature type="non-terminal residue" evidence="11">
    <location>
        <position position="1"/>
    </location>
</feature>
<dbReference type="Gene3D" id="2.40.70.10">
    <property type="entry name" value="Acid Proteases"/>
    <property type="match status" value="1"/>
</dbReference>
<evidence type="ECO:0000259" key="9">
    <source>
        <dbReference type="PROSITE" id="PS50878"/>
    </source>
</evidence>
<dbReference type="InterPro" id="IPR041577">
    <property type="entry name" value="RT_RNaseH_2"/>
</dbReference>
<dbReference type="FunFam" id="3.30.70.270:FF:000020">
    <property type="entry name" value="Transposon Tf2-6 polyprotein-like Protein"/>
    <property type="match status" value="1"/>
</dbReference>
<dbReference type="FunFam" id="1.10.340.70:FF:000001">
    <property type="entry name" value="Retrovirus-related Pol polyprotein from transposon gypsy-like Protein"/>
    <property type="match status" value="1"/>
</dbReference>
<keyword evidence="5" id="KW-0378">Hydrolase</keyword>
<feature type="region of interest" description="Disordered" evidence="8">
    <location>
        <begin position="969"/>
        <end position="993"/>
    </location>
</feature>
<dbReference type="Pfam" id="PF17919">
    <property type="entry name" value="RT_RNaseH_2"/>
    <property type="match status" value="1"/>
</dbReference>